<dbReference type="OrthoDB" id="9802050at2"/>
<proteinExistence type="predicted"/>
<organism evidence="1 2">
    <name type="scientific">Primorskyibacter flagellatus</name>
    <dbReference type="NCBI Taxonomy" id="1387277"/>
    <lineage>
        <taxon>Bacteria</taxon>
        <taxon>Pseudomonadati</taxon>
        <taxon>Pseudomonadota</taxon>
        <taxon>Alphaproteobacteria</taxon>
        <taxon>Rhodobacterales</taxon>
        <taxon>Roseobacteraceae</taxon>
        <taxon>Primorskyibacter</taxon>
    </lineage>
</organism>
<dbReference type="RefSeq" id="WP_084350482.1">
    <property type="nucleotide sequence ID" value="NZ_FWYD01000002.1"/>
</dbReference>
<sequence>MPKAAYHVMHPDARTSCVVFASPHSGRDYPWSFLRSTQLDEHSIRTSEDAYVDQLFECVPLFGAPFLKAGAPRAFIDYNRSAEELDPALIEGVRRSVHNPRVASGLGVVPRVVANGRAIYRGKLPLAEAHRRLTRYWQPYHEQMQTLLDQAQQQFGQSILVDCHSMPHEAVDGITRFGARRPDIVLGDRFGASADGGVVDRVEAAFTAAGLSVVRNAPFAGAFITQHYGRPNRGQHAIQIEIDRAIYLDEKAIRPNSDFHEFRKLLRGVIADIALIGQPAIELPTDRPLAAE</sequence>
<dbReference type="Pfam" id="PF05013">
    <property type="entry name" value="FGase"/>
    <property type="match status" value="1"/>
</dbReference>
<keyword evidence="2" id="KW-1185">Reference proteome</keyword>
<dbReference type="Proteomes" id="UP000192330">
    <property type="component" value="Unassembled WGS sequence"/>
</dbReference>
<evidence type="ECO:0000313" key="2">
    <source>
        <dbReference type="Proteomes" id="UP000192330"/>
    </source>
</evidence>
<dbReference type="InterPro" id="IPR007709">
    <property type="entry name" value="N-FG_amidohydro"/>
</dbReference>
<gene>
    <name evidence="1" type="ORF">SAMN06295998_102178</name>
</gene>
<reference evidence="1 2" key="1">
    <citation type="submission" date="2017-04" db="EMBL/GenBank/DDBJ databases">
        <authorList>
            <person name="Afonso C.L."/>
            <person name="Miller P.J."/>
            <person name="Scott M.A."/>
            <person name="Spackman E."/>
            <person name="Goraichik I."/>
            <person name="Dimitrov K.M."/>
            <person name="Suarez D.L."/>
            <person name="Swayne D.E."/>
        </authorList>
    </citation>
    <scope>NUCLEOTIDE SEQUENCE [LARGE SCALE GENOMIC DNA]</scope>
    <source>
        <strain evidence="1 2">CGMCC 1.12644</strain>
    </source>
</reference>
<evidence type="ECO:0000313" key="1">
    <source>
        <dbReference type="EMBL" id="SMC52223.1"/>
    </source>
</evidence>
<dbReference type="Gene3D" id="3.40.630.40">
    <property type="entry name" value="Zn-dependent exopeptidases"/>
    <property type="match status" value="1"/>
</dbReference>
<dbReference type="EMBL" id="FWYD01000002">
    <property type="protein sequence ID" value="SMC52223.1"/>
    <property type="molecule type" value="Genomic_DNA"/>
</dbReference>
<protein>
    <submittedName>
        <fullName evidence="1">N-formylglutamate deformylase</fullName>
    </submittedName>
</protein>
<dbReference type="AlphaFoldDB" id="A0A1W1ZV21"/>
<dbReference type="STRING" id="1387277.SAMN06295998_102178"/>
<name>A0A1W1ZV21_9RHOB</name>
<dbReference type="SUPFAM" id="SSF53187">
    <property type="entry name" value="Zn-dependent exopeptidases"/>
    <property type="match status" value="1"/>
</dbReference>
<accession>A0A1W1ZV21</accession>